<evidence type="ECO:0000256" key="1">
    <source>
        <dbReference type="SAM" id="MobiDB-lite"/>
    </source>
</evidence>
<reference evidence="2 3" key="1">
    <citation type="journal article" date="2014" name="Agronomy (Basel)">
        <title>A Draft Genome Sequence for Ensete ventricosum, the Drought-Tolerant Tree Against Hunger.</title>
        <authorList>
            <person name="Harrison J."/>
            <person name="Moore K.A."/>
            <person name="Paszkiewicz K."/>
            <person name="Jones T."/>
            <person name="Grant M."/>
            <person name="Ambacheew D."/>
            <person name="Muzemil S."/>
            <person name="Studholme D.J."/>
        </authorList>
    </citation>
    <scope>NUCLEOTIDE SEQUENCE [LARGE SCALE GENOMIC DNA]</scope>
</reference>
<protein>
    <submittedName>
        <fullName evidence="2">Uncharacterized protein</fullName>
    </submittedName>
</protein>
<dbReference type="EMBL" id="AMZH03002782">
    <property type="protein sequence ID" value="RRT74403.1"/>
    <property type="molecule type" value="Genomic_DNA"/>
</dbReference>
<name>A0A427ADT5_ENSVE</name>
<proteinExistence type="predicted"/>
<organism evidence="2 3">
    <name type="scientific">Ensete ventricosum</name>
    <name type="common">Abyssinian banana</name>
    <name type="synonym">Musa ensete</name>
    <dbReference type="NCBI Taxonomy" id="4639"/>
    <lineage>
        <taxon>Eukaryota</taxon>
        <taxon>Viridiplantae</taxon>
        <taxon>Streptophyta</taxon>
        <taxon>Embryophyta</taxon>
        <taxon>Tracheophyta</taxon>
        <taxon>Spermatophyta</taxon>
        <taxon>Magnoliopsida</taxon>
        <taxon>Liliopsida</taxon>
        <taxon>Zingiberales</taxon>
        <taxon>Musaceae</taxon>
        <taxon>Ensete</taxon>
    </lineage>
</organism>
<accession>A0A427ADT5</accession>
<dbReference type="Proteomes" id="UP000287651">
    <property type="component" value="Unassembled WGS sequence"/>
</dbReference>
<dbReference type="AlphaFoldDB" id="A0A427ADT5"/>
<sequence length="87" mass="9627">MSGLVLEERDGRVEAEHLLHGALEAGELVEVTVVDFPVEADDPRQFLLRSFQLFGALHSAEKPTVVSEPGSNEIKRRISNQSKGRDD</sequence>
<feature type="region of interest" description="Disordered" evidence="1">
    <location>
        <begin position="62"/>
        <end position="87"/>
    </location>
</feature>
<gene>
    <name evidence="2" type="ORF">B296_00001424</name>
</gene>
<evidence type="ECO:0000313" key="2">
    <source>
        <dbReference type="EMBL" id="RRT74403.1"/>
    </source>
</evidence>
<evidence type="ECO:0000313" key="3">
    <source>
        <dbReference type="Proteomes" id="UP000287651"/>
    </source>
</evidence>
<comment type="caution">
    <text evidence="2">The sequence shown here is derived from an EMBL/GenBank/DDBJ whole genome shotgun (WGS) entry which is preliminary data.</text>
</comment>